<keyword evidence="1" id="KW-0472">Membrane</keyword>
<evidence type="ECO:0000256" key="1">
    <source>
        <dbReference type="SAM" id="Phobius"/>
    </source>
</evidence>
<organism evidence="2 3">
    <name type="scientific">Gemmata massiliana</name>
    <dbReference type="NCBI Taxonomy" id="1210884"/>
    <lineage>
        <taxon>Bacteria</taxon>
        <taxon>Pseudomonadati</taxon>
        <taxon>Planctomycetota</taxon>
        <taxon>Planctomycetia</taxon>
        <taxon>Gemmatales</taxon>
        <taxon>Gemmataceae</taxon>
        <taxon>Gemmata</taxon>
    </lineage>
</organism>
<sequence length="133" mass="14830">MRELALIVGTMMFAGFHFFWYVRVVALWLWELSGGIQREGRLAVYGASDWAWTTPVHLPAGLIFASPLGVVGILPLLAGSLLAGFAATALLLAGPSRSISRTGRWRLWLFLLGWAWIPVPTPVSWIYQWTVVY</sequence>
<keyword evidence="3" id="KW-1185">Reference proteome</keyword>
<dbReference type="AlphaFoldDB" id="A0A6P2DD84"/>
<evidence type="ECO:0000313" key="2">
    <source>
        <dbReference type="EMBL" id="VTR97520.1"/>
    </source>
</evidence>
<protein>
    <submittedName>
        <fullName evidence="2">Uncharacterized protein</fullName>
    </submittedName>
</protein>
<gene>
    <name evidence="2" type="ORF">SOIL9_06760</name>
</gene>
<dbReference type="EMBL" id="LR593886">
    <property type="protein sequence ID" value="VTR97520.1"/>
    <property type="molecule type" value="Genomic_DNA"/>
</dbReference>
<dbReference type="Proteomes" id="UP000464178">
    <property type="component" value="Chromosome"/>
</dbReference>
<accession>A0A6P2DD84</accession>
<feature type="transmembrane region" description="Helical" evidence="1">
    <location>
        <begin position="6"/>
        <end position="30"/>
    </location>
</feature>
<proteinExistence type="predicted"/>
<dbReference type="RefSeq" id="WP_162671241.1">
    <property type="nucleotide sequence ID" value="NZ_LR593886.1"/>
</dbReference>
<evidence type="ECO:0000313" key="3">
    <source>
        <dbReference type="Proteomes" id="UP000464178"/>
    </source>
</evidence>
<keyword evidence="1" id="KW-1133">Transmembrane helix</keyword>
<feature type="transmembrane region" description="Helical" evidence="1">
    <location>
        <begin position="70"/>
        <end position="93"/>
    </location>
</feature>
<dbReference type="KEGG" id="gms:SOIL9_06760"/>
<feature type="transmembrane region" description="Helical" evidence="1">
    <location>
        <begin position="105"/>
        <end position="127"/>
    </location>
</feature>
<reference evidence="2 3" key="1">
    <citation type="submission" date="2019-05" db="EMBL/GenBank/DDBJ databases">
        <authorList>
            <consortium name="Science for Life Laboratories"/>
        </authorList>
    </citation>
    <scope>NUCLEOTIDE SEQUENCE [LARGE SCALE GENOMIC DNA]</scope>
    <source>
        <strain evidence="2">Soil9</strain>
    </source>
</reference>
<name>A0A6P2DD84_9BACT</name>
<keyword evidence="1" id="KW-0812">Transmembrane</keyword>